<dbReference type="SUPFAM" id="SSF46785">
    <property type="entry name" value="Winged helix' DNA-binding domain"/>
    <property type="match status" value="1"/>
</dbReference>
<evidence type="ECO:0000259" key="1">
    <source>
        <dbReference type="PROSITE" id="PS50995"/>
    </source>
</evidence>
<dbReference type="PANTHER" id="PTHR33164">
    <property type="entry name" value="TRANSCRIPTIONAL REGULATOR, MARR FAMILY"/>
    <property type="match status" value="1"/>
</dbReference>
<evidence type="ECO:0000313" key="3">
    <source>
        <dbReference type="Proteomes" id="UP000996601"/>
    </source>
</evidence>
<dbReference type="PRINTS" id="PR00598">
    <property type="entry name" value="HTHMARR"/>
</dbReference>
<dbReference type="Proteomes" id="UP000996601">
    <property type="component" value="Unassembled WGS sequence"/>
</dbReference>
<comment type="caution">
    <text evidence="2">The sequence shown here is derived from an EMBL/GenBank/DDBJ whole genome shotgun (WGS) entry which is preliminary data.</text>
</comment>
<protein>
    <submittedName>
        <fullName evidence="2">MarR family transcriptional regulator</fullName>
    </submittedName>
</protein>
<organism evidence="2 3">
    <name type="scientific">Shinella lacus</name>
    <dbReference type="NCBI Taxonomy" id="2654216"/>
    <lineage>
        <taxon>Bacteria</taxon>
        <taxon>Pseudomonadati</taxon>
        <taxon>Pseudomonadota</taxon>
        <taxon>Alphaproteobacteria</taxon>
        <taxon>Hyphomicrobiales</taxon>
        <taxon>Rhizobiaceae</taxon>
        <taxon>Shinella</taxon>
    </lineage>
</organism>
<dbReference type="PROSITE" id="PS50995">
    <property type="entry name" value="HTH_MARR_2"/>
    <property type="match status" value="1"/>
</dbReference>
<dbReference type="CDD" id="cd00090">
    <property type="entry name" value="HTH_ARSR"/>
    <property type="match status" value="1"/>
</dbReference>
<name>A0ABT1R9L7_9HYPH</name>
<dbReference type="PANTHER" id="PTHR33164:SF43">
    <property type="entry name" value="HTH-TYPE TRANSCRIPTIONAL REPRESSOR YETL"/>
    <property type="match status" value="1"/>
</dbReference>
<gene>
    <name evidence="2" type="ORF">GB927_016995</name>
</gene>
<dbReference type="InterPro" id="IPR039422">
    <property type="entry name" value="MarR/SlyA-like"/>
</dbReference>
<dbReference type="Pfam" id="PF01047">
    <property type="entry name" value="MarR"/>
    <property type="match status" value="1"/>
</dbReference>
<keyword evidence="3" id="KW-1185">Reference proteome</keyword>
<dbReference type="Gene3D" id="1.10.10.10">
    <property type="entry name" value="Winged helix-like DNA-binding domain superfamily/Winged helix DNA-binding domain"/>
    <property type="match status" value="1"/>
</dbReference>
<evidence type="ECO:0000313" key="2">
    <source>
        <dbReference type="EMBL" id="MCQ4631751.1"/>
    </source>
</evidence>
<feature type="domain" description="HTH marR-type" evidence="1">
    <location>
        <begin position="11"/>
        <end position="148"/>
    </location>
</feature>
<dbReference type="RefSeq" id="WP_256118386.1">
    <property type="nucleotide sequence ID" value="NZ_WHSB02000006.1"/>
</dbReference>
<dbReference type="InterPro" id="IPR036390">
    <property type="entry name" value="WH_DNA-bd_sf"/>
</dbReference>
<accession>A0ABT1R9L7</accession>
<reference evidence="2" key="1">
    <citation type="submission" date="2021-07" db="EMBL/GenBank/DDBJ databases">
        <title>Shinella sp. nov., a novel member of the genus Shinella from water.</title>
        <authorList>
            <person name="Deng Y."/>
        </authorList>
    </citation>
    <scope>NUCLEOTIDE SEQUENCE</scope>
    <source>
        <strain evidence="2">CPCC 100929</strain>
    </source>
</reference>
<dbReference type="InterPro" id="IPR036388">
    <property type="entry name" value="WH-like_DNA-bd_sf"/>
</dbReference>
<dbReference type="InterPro" id="IPR000835">
    <property type="entry name" value="HTH_MarR-typ"/>
</dbReference>
<sequence>METPKTPLSIDTRIREGLSRVGMVLRVDEWNRAKATGLNPTQLSILTLLEGREKDGLGVKEIAAHLGVSQPTATDSINALERKGFLAKRQGAADKRAVSVVLTADGASALNATDTGEGLAAQAIGALDHGEQEDLLVTLIKMIRRLQEADAIPVQRMCVTCRYFAPFAHADAARPHHCKFVDAAFGQRELRIDCRDHVEADPASRAATWDAFQTG</sequence>
<dbReference type="InterPro" id="IPR011991">
    <property type="entry name" value="ArsR-like_HTH"/>
</dbReference>
<dbReference type="EMBL" id="WHSB02000006">
    <property type="protein sequence ID" value="MCQ4631751.1"/>
    <property type="molecule type" value="Genomic_DNA"/>
</dbReference>
<proteinExistence type="predicted"/>
<dbReference type="SMART" id="SM00347">
    <property type="entry name" value="HTH_MARR"/>
    <property type="match status" value="1"/>
</dbReference>